<sequence>MIVNIVSVCGFDDEGAELRMSGQIPGVISSHNADLRGRTGDRVFRGRKRKFL</sequence>
<evidence type="ECO:0000313" key="1">
    <source>
        <dbReference type="EMBL" id="ARU58255.1"/>
    </source>
</evidence>
<organism evidence="1 2">
    <name type="scientific">Oleiphilus messinensis</name>
    <dbReference type="NCBI Taxonomy" id="141451"/>
    <lineage>
        <taxon>Bacteria</taxon>
        <taxon>Pseudomonadati</taxon>
        <taxon>Pseudomonadota</taxon>
        <taxon>Gammaproteobacteria</taxon>
        <taxon>Oceanospirillales</taxon>
        <taxon>Oleiphilaceae</taxon>
        <taxon>Oleiphilus</taxon>
    </lineage>
</organism>
<dbReference type="AlphaFoldDB" id="A0A1Y0IFI4"/>
<accession>A0A1Y0IFI4</accession>
<dbReference type="Proteomes" id="UP000196027">
    <property type="component" value="Chromosome"/>
</dbReference>
<keyword evidence="2" id="KW-1185">Reference proteome</keyword>
<proteinExistence type="predicted"/>
<dbReference type="EMBL" id="CP021425">
    <property type="protein sequence ID" value="ARU58255.1"/>
    <property type="molecule type" value="Genomic_DNA"/>
</dbReference>
<dbReference type="KEGG" id="ome:OLMES_4239"/>
<reference evidence="1 2" key="1">
    <citation type="submission" date="2017-05" db="EMBL/GenBank/DDBJ databases">
        <title>Genomic insights into alkan degradation activity of Oleiphilus messinensis.</title>
        <authorList>
            <person name="Kozyavkin S.A."/>
            <person name="Slesarev A.I."/>
            <person name="Golyshin P.N."/>
            <person name="Korzhenkov A."/>
            <person name="Golyshina O.N."/>
            <person name="Toshchakov S.V."/>
        </authorList>
    </citation>
    <scope>NUCLEOTIDE SEQUENCE [LARGE SCALE GENOMIC DNA]</scope>
    <source>
        <strain evidence="1 2">ME102</strain>
    </source>
</reference>
<protein>
    <submittedName>
        <fullName evidence="1">Uncharacterized protein</fullName>
    </submittedName>
</protein>
<name>A0A1Y0IFI4_9GAMM</name>
<gene>
    <name evidence="1" type="ORF">OLMES_4239</name>
</gene>
<evidence type="ECO:0000313" key="2">
    <source>
        <dbReference type="Proteomes" id="UP000196027"/>
    </source>
</evidence>